<comment type="caution">
    <text evidence="1">The sequence shown here is derived from an EMBL/GenBank/DDBJ whole genome shotgun (WGS) entry which is preliminary data.</text>
</comment>
<protein>
    <submittedName>
        <fullName evidence="1">NAD(+)--dinitrogen-reductase ADP-D-ribosyltransferase</fullName>
    </submittedName>
</protein>
<proteinExistence type="predicted"/>
<dbReference type="EMBL" id="JACHVA010000082">
    <property type="protein sequence ID" value="MBC2602169.1"/>
    <property type="molecule type" value="Genomic_DNA"/>
</dbReference>
<evidence type="ECO:0000313" key="1">
    <source>
        <dbReference type="EMBL" id="MBC2602169.1"/>
    </source>
</evidence>
<sequence length="279" mass="32255">MADTLSKISEVSPLPRKSGPIRVNHCNVPPWALASLNFNEHPVPVELDGVRSSNRNLFTRLDTIDDPEERGKVFHGYLSVKFRLHDWEQYESNARRSLRNSYLRFIRGWGVDSNSVEGAVLKGWVESRFGIPPTYHRGRLTEEHTDDEPRYAIDRMKGHARTNAIDSQLDLLFEFCQYELTRRHLGETHLTLYRGTCDPDEYNIIEPSRKRVLTARLNNLSSFTSDRERAWEFGSTVWEAQVPLSKIFFHGEILSGSILQGESEFLVVGGDYRLRELLY</sequence>
<dbReference type="InterPro" id="IPR009953">
    <property type="entry name" value="DRA_trans"/>
</dbReference>
<organism evidence="1 2">
    <name type="scientific">Puniceicoccus vermicola</name>
    <dbReference type="NCBI Taxonomy" id="388746"/>
    <lineage>
        <taxon>Bacteria</taxon>
        <taxon>Pseudomonadati</taxon>
        <taxon>Verrucomicrobiota</taxon>
        <taxon>Opitutia</taxon>
        <taxon>Puniceicoccales</taxon>
        <taxon>Puniceicoccaceae</taxon>
        <taxon>Puniceicoccus</taxon>
    </lineage>
</organism>
<reference evidence="1 2" key="1">
    <citation type="submission" date="2020-07" db="EMBL/GenBank/DDBJ databases">
        <authorList>
            <person name="Feng X."/>
        </authorList>
    </citation>
    <scope>NUCLEOTIDE SEQUENCE [LARGE SCALE GENOMIC DNA]</scope>
    <source>
        <strain evidence="1 2">JCM14086</strain>
    </source>
</reference>
<keyword evidence="1" id="KW-0808">Transferase</keyword>
<dbReference type="Pfam" id="PF07357">
    <property type="entry name" value="DRAT"/>
    <property type="match status" value="1"/>
</dbReference>
<dbReference type="AlphaFoldDB" id="A0A7X1AYL9"/>
<name>A0A7X1AYL9_9BACT</name>
<evidence type="ECO:0000313" key="2">
    <source>
        <dbReference type="Proteomes" id="UP000525652"/>
    </source>
</evidence>
<accession>A0A7X1AYL9</accession>
<gene>
    <name evidence="1" type="ORF">H5P30_10305</name>
</gene>
<keyword evidence="2" id="KW-1185">Reference proteome</keyword>
<dbReference type="RefSeq" id="WP_185692867.1">
    <property type="nucleotide sequence ID" value="NZ_JACHVA010000082.1"/>
</dbReference>
<dbReference type="GO" id="GO:0030701">
    <property type="term" value="F:NAD+-dinitrogen-reductase ADP-D-ribosyltransferase activity"/>
    <property type="evidence" value="ECO:0007669"/>
    <property type="project" value="InterPro"/>
</dbReference>
<dbReference type="GO" id="GO:0009399">
    <property type="term" value="P:nitrogen fixation"/>
    <property type="evidence" value="ECO:0007669"/>
    <property type="project" value="InterPro"/>
</dbReference>
<dbReference type="Proteomes" id="UP000525652">
    <property type="component" value="Unassembled WGS sequence"/>
</dbReference>